<gene>
    <name evidence="5" type="ORF">C4F49_02025</name>
</gene>
<keyword evidence="2" id="KW-0238">DNA-binding</keyword>
<evidence type="ECO:0000256" key="2">
    <source>
        <dbReference type="ARBA" id="ARBA00023125"/>
    </source>
</evidence>
<keyword evidence="6" id="KW-1185">Reference proteome</keyword>
<protein>
    <submittedName>
        <fullName evidence="5">AraC family transcriptional regulator</fullName>
    </submittedName>
</protein>
<keyword evidence="1" id="KW-0805">Transcription regulation</keyword>
<dbReference type="PRINTS" id="PR00032">
    <property type="entry name" value="HTHARAC"/>
</dbReference>
<dbReference type="SUPFAM" id="SSF51182">
    <property type="entry name" value="RmlC-like cupins"/>
    <property type="match status" value="1"/>
</dbReference>
<dbReference type="SMART" id="SM00342">
    <property type="entry name" value="HTH_ARAC"/>
    <property type="match status" value="1"/>
</dbReference>
<evidence type="ECO:0000259" key="4">
    <source>
        <dbReference type="PROSITE" id="PS01124"/>
    </source>
</evidence>
<dbReference type="InterPro" id="IPR018060">
    <property type="entry name" value="HTH_AraC"/>
</dbReference>
<feature type="domain" description="HTH araC/xylS-type" evidence="4">
    <location>
        <begin position="187"/>
        <end position="285"/>
    </location>
</feature>
<evidence type="ECO:0000313" key="6">
    <source>
        <dbReference type="Proteomes" id="UP000616201"/>
    </source>
</evidence>
<dbReference type="GO" id="GO:0043565">
    <property type="term" value="F:sequence-specific DNA binding"/>
    <property type="evidence" value="ECO:0007669"/>
    <property type="project" value="InterPro"/>
</dbReference>
<dbReference type="EMBL" id="PRDK01000001">
    <property type="protein sequence ID" value="MBE8712457.1"/>
    <property type="molecule type" value="Genomic_DNA"/>
</dbReference>
<dbReference type="InterPro" id="IPR018062">
    <property type="entry name" value="HTH_AraC-typ_CS"/>
</dbReference>
<evidence type="ECO:0000256" key="1">
    <source>
        <dbReference type="ARBA" id="ARBA00023015"/>
    </source>
</evidence>
<dbReference type="AlphaFoldDB" id="A0A928UX97"/>
<accession>A0A928UX97</accession>
<dbReference type="Gene3D" id="1.10.10.60">
    <property type="entry name" value="Homeodomain-like"/>
    <property type="match status" value="2"/>
</dbReference>
<dbReference type="PROSITE" id="PS00041">
    <property type="entry name" value="HTH_ARAC_FAMILY_1"/>
    <property type="match status" value="1"/>
</dbReference>
<dbReference type="Pfam" id="PF12833">
    <property type="entry name" value="HTH_18"/>
    <property type="match status" value="1"/>
</dbReference>
<dbReference type="GO" id="GO:0003700">
    <property type="term" value="F:DNA-binding transcription factor activity"/>
    <property type="evidence" value="ECO:0007669"/>
    <property type="project" value="InterPro"/>
</dbReference>
<evidence type="ECO:0000313" key="5">
    <source>
        <dbReference type="EMBL" id="MBE8712457.1"/>
    </source>
</evidence>
<dbReference type="InterPro" id="IPR011051">
    <property type="entry name" value="RmlC_Cupin_sf"/>
</dbReference>
<dbReference type="InterPro" id="IPR009057">
    <property type="entry name" value="Homeodomain-like_sf"/>
</dbReference>
<reference evidence="5" key="1">
    <citation type="submission" date="2018-02" db="EMBL/GenBank/DDBJ databases">
        <authorList>
            <person name="Vasarhelyi B.M."/>
            <person name="Deshmukh S."/>
            <person name="Balint B."/>
            <person name="Kukolya J."/>
        </authorList>
    </citation>
    <scope>NUCLEOTIDE SEQUENCE</scope>
    <source>
        <strain evidence="5">KB22</strain>
    </source>
</reference>
<sequence length="293" mass="34434">MSQNHAIKEVTPLRETECFTVFHREKEKFDFPYHYHEEYELNMILHAKGAQRIVGNHVEEIDELELVLAGPNLPHGWFNHNCESKKIIEVTIQWHQDLFSERFLDKNQLNFIKRMLSLSRYGLHFSSDTVKQIAPEILNLHKTTGFDSVIKLMLILRDLSIAKDTKTLVDGDMLLDKSLTHRSRRLDSAFEYMNRHFSEHVTLKDLADQVNMSEVSFSRFIKKRTGKTFIDNLNEIRLGHATRMLIETSNTVAEICYQCGFNNISNFNRMFRRKKNCTPSEYRLNFSGSRIFV</sequence>
<dbReference type="PANTHER" id="PTHR43280">
    <property type="entry name" value="ARAC-FAMILY TRANSCRIPTIONAL REGULATOR"/>
    <property type="match status" value="1"/>
</dbReference>
<dbReference type="Proteomes" id="UP000616201">
    <property type="component" value="Unassembled WGS sequence"/>
</dbReference>
<dbReference type="RefSeq" id="WP_196934790.1">
    <property type="nucleotide sequence ID" value="NZ_MU158698.1"/>
</dbReference>
<proteinExistence type="predicted"/>
<dbReference type="InterPro" id="IPR020449">
    <property type="entry name" value="Tscrpt_reg_AraC-type_HTH"/>
</dbReference>
<dbReference type="PROSITE" id="PS01124">
    <property type="entry name" value="HTH_ARAC_FAMILY_2"/>
    <property type="match status" value="1"/>
</dbReference>
<name>A0A928UX97_9SPHI</name>
<comment type="caution">
    <text evidence="5">The sequence shown here is derived from an EMBL/GenBank/DDBJ whole genome shotgun (WGS) entry which is preliminary data.</text>
</comment>
<organism evidence="5 6">
    <name type="scientific">Sphingobacterium hungaricum</name>
    <dbReference type="NCBI Taxonomy" id="2082723"/>
    <lineage>
        <taxon>Bacteria</taxon>
        <taxon>Pseudomonadati</taxon>
        <taxon>Bacteroidota</taxon>
        <taxon>Sphingobacteriia</taxon>
        <taxon>Sphingobacteriales</taxon>
        <taxon>Sphingobacteriaceae</taxon>
        <taxon>Sphingobacterium</taxon>
    </lineage>
</organism>
<evidence type="ECO:0000256" key="3">
    <source>
        <dbReference type="ARBA" id="ARBA00023163"/>
    </source>
</evidence>
<dbReference type="PANTHER" id="PTHR43280:SF27">
    <property type="entry name" value="TRANSCRIPTIONAL REGULATOR MTLR"/>
    <property type="match status" value="1"/>
</dbReference>
<keyword evidence="3" id="KW-0804">Transcription</keyword>
<dbReference type="SUPFAM" id="SSF46689">
    <property type="entry name" value="Homeodomain-like"/>
    <property type="match status" value="2"/>
</dbReference>